<evidence type="ECO:0000313" key="1">
    <source>
        <dbReference type="EMBL" id="MPN64038.1"/>
    </source>
</evidence>
<dbReference type="AlphaFoldDB" id="A0A645JK37"/>
<protein>
    <submittedName>
        <fullName evidence="1">Uncharacterized protein</fullName>
    </submittedName>
</protein>
<gene>
    <name evidence="1" type="ORF">SDC9_211809</name>
</gene>
<proteinExistence type="predicted"/>
<sequence>MQPANREQIYAQYGYTVDCTKRVYCDLTNSIDAGGLIMYQGELFDVVKAVSWDSYVDIFLKEHS</sequence>
<accession>A0A645JK37</accession>
<name>A0A645JK37_9ZZZZ</name>
<dbReference type="EMBL" id="VSSQ01144377">
    <property type="protein sequence ID" value="MPN64038.1"/>
    <property type="molecule type" value="Genomic_DNA"/>
</dbReference>
<reference evidence="1" key="1">
    <citation type="submission" date="2019-08" db="EMBL/GenBank/DDBJ databases">
        <authorList>
            <person name="Kucharzyk K."/>
            <person name="Murdoch R.W."/>
            <person name="Higgins S."/>
            <person name="Loffler F."/>
        </authorList>
    </citation>
    <scope>NUCLEOTIDE SEQUENCE</scope>
</reference>
<organism evidence="1">
    <name type="scientific">bioreactor metagenome</name>
    <dbReference type="NCBI Taxonomy" id="1076179"/>
    <lineage>
        <taxon>unclassified sequences</taxon>
        <taxon>metagenomes</taxon>
        <taxon>ecological metagenomes</taxon>
    </lineage>
</organism>
<comment type="caution">
    <text evidence="1">The sequence shown here is derived from an EMBL/GenBank/DDBJ whole genome shotgun (WGS) entry which is preliminary data.</text>
</comment>